<dbReference type="EMBL" id="NEVH01002991">
    <property type="protein sequence ID" value="PNF41032.1"/>
    <property type="molecule type" value="Genomic_DNA"/>
</dbReference>
<dbReference type="PANTHER" id="PTHR24276">
    <property type="entry name" value="POLYSERASE-RELATED"/>
    <property type="match status" value="1"/>
</dbReference>
<evidence type="ECO:0000259" key="9">
    <source>
        <dbReference type="PROSITE" id="PS50240"/>
    </source>
</evidence>
<comment type="similarity">
    <text evidence="1">Belongs to the peptidase S1 family.</text>
</comment>
<dbReference type="PANTHER" id="PTHR24276:SF91">
    <property type="entry name" value="AT26814P-RELATED"/>
    <property type="match status" value="1"/>
</dbReference>
<dbReference type="InterPro" id="IPR001314">
    <property type="entry name" value="Peptidase_S1A"/>
</dbReference>
<organism evidence="10 11">
    <name type="scientific">Cryptotermes secundus</name>
    <dbReference type="NCBI Taxonomy" id="105785"/>
    <lineage>
        <taxon>Eukaryota</taxon>
        <taxon>Metazoa</taxon>
        <taxon>Ecdysozoa</taxon>
        <taxon>Arthropoda</taxon>
        <taxon>Hexapoda</taxon>
        <taxon>Insecta</taxon>
        <taxon>Pterygota</taxon>
        <taxon>Neoptera</taxon>
        <taxon>Polyneoptera</taxon>
        <taxon>Dictyoptera</taxon>
        <taxon>Blattodea</taxon>
        <taxon>Blattoidea</taxon>
        <taxon>Termitoidae</taxon>
        <taxon>Kalotermitidae</taxon>
        <taxon>Cryptotermitinae</taxon>
        <taxon>Cryptotermes</taxon>
    </lineage>
</organism>
<name>A0A2J7RJL6_9NEOP</name>
<evidence type="ECO:0000256" key="8">
    <source>
        <dbReference type="RuleBase" id="RU363034"/>
    </source>
</evidence>
<dbReference type="CDD" id="cd00190">
    <property type="entry name" value="Tryp_SPc"/>
    <property type="match status" value="1"/>
</dbReference>
<dbReference type="InParanoid" id="A0A2J7RJL6"/>
<dbReference type="STRING" id="105785.A0A2J7RJL6"/>
<keyword evidence="3" id="KW-0732">Signal</keyword>
<dbReference type="Proteomes" id="UP000235965">
    <property type="component" value="Unassembled WGS sequence"/>
</dbReference>
<dbReference type="PROSITE" id="PS00134">
    <property type="entry name" value="TRYPSIN_HIS"/>
    <property type="match status" value="1"/>
</dbReference>
<evidence type="ECO:0000256" key="3">
    <source>
        <dbReference type="ARBA" id="ARBA00022729"/>
    </source>
</evidence>
<dbReference type="InterPro" id="IPR009003">
    <property type="entry name" value="Peptidase_S1_PA"/>
</dbReference>
<dbReference type="GO" id="GO:0004252">
    <property type="term" value="F:serine-type endopeptidase activity"/>
    <property type="evidence" value="ECO:0007669"/>
    <property type="project" value="InterPro"/>
</dbReference>
<keyword evidence="7" id="KW-1015">Disulfide bond</keyword>
<evidence type="ECO:0000256" key="7">
    <source>
        <dbReference type="ARBA" id="ARBA00023157"/>
    </source>
</evidence>
<dbReference type="PRINTS" id="PR00722">
    <property type="entry name" value="CHYMOTRYPSIN"/>
</dbReference>
<dbReference type="GO" id="GO:0006508">
    <property type="term" value="P:proteolysis"/>
    <property type="evidence" value="ECO:0007669"/>
    <property type="project" value="UniProtKB-KW"/>
</dbReference>
<dbReference type="PROSITE" id="PS00135">
    <property type="entry name" value="TRYPSIN_SER"/>
    <property type="match status" value="1"/>
</dbReference>
<dbReference type="SUPFAM" id="SSF50494">
    <property type="entry name" value="Trypsin-like serine proteases"/>
    <property type="match status" value="1"/>
</dbReference>
<dbReference type="FunFam" id="2.40.10.10:FF:000077">
    <property type="entry name" value="Predicted protein"/>
    <property type="match status" value="1"/>
</dbReference>
<feature type="domain" description="Peptidase S1" evidence="9">
    <location>
        <begin position="143"/>
        <end position="367"/>
    </location>
</feature>
<dbReference type="Gene3D" id="2.40.10.10">
    <property type="entry name" value="Trypsin-like serine proteases"/>
    <property type="match status" value="2"/>
</dbReference>
<dbReference type="InterPro" id="IPR018114">
    <property type="entry name" value="TRYPSIN_HIS"/>
</dbReference>
<dbReference type="Pfam" id="PF00089">
    <property type="entry name" value="Trypsin"/>
    <property type="match status" value="1"/>
</dbReference>
<evidence type="ECO:0000256" key="5">
    <source>
        <dbReference type="ARBA" id="ARBA00022825"/>
    </source>
</evidence>
<reference evidence="10 11" key="1">
    <citation type="submission" date="2017-12" db="EMBL/GenBank/DDBJ databases">
        <title>Hemimetabolous genomes reveal molecular basis of termite eusociality.</title>
        <authorList>
            <person name="Harrison M.C."/>
            <person name="Jongepier E."/>
            <person name="Robertson H.M."/>
            <person name="Arning N."/>
            <person name="Bitard-Feildel T."/>
            <person name="Chao H."/>
            <person name="Childers C.P."/>
            <person name="Dinh H."/>
            <person name="Doddapaneni H."/>
            <person name="Dugan S."/>
            <person name="Gowin J."/>
            <person name="Greiner C."/>
            <person name="Han Y."/>
            <person name="Hu H."/>
            <person name="Hughes D.S.T."/>
            <person name="Huylmans A.-K."/>
            <person name="Kemena C."/>
            <person name="Kremer L.P.M."/>
            <person name="Lee S.L."/>
            <person name="Lopez-Ezquerra A."/>
            <person name="Mallet L."/>
            <person name="Monroy-Kuhn J.M."/>
            <person name="Moser A."/>
            <person name="Murali S.C."/>
            <person name="Muzny D.M."/>
            <person name="Otani S."/>
            <person name="Piulachs M.-D."/>
            <person name="Poelchau M."/>
            <person name="Qu J."/>
            <person name="Schaub F."/>
            <person name="Wada-Katsumata A."/>
            <person name="Worley K.C."/>
            <person name="Xie Q."/>
            <person name="Ylla G."/>
            <person name="Poulsen M."/>
            <person name="Gibbs R.A."/>
            <person name="Schal C."/>
            <person name="Richards S."/>
            <person name="Belles X."/>
            <person name="Korb J."/>
            <person name="Bornberg-Bauer E."/>
        </authorList>
    </citation>
    <scope>NUCLEOTIDE SEQUENCE [LARGE SCALE GENOMIC DNA]</scope>
    <source>
        <tissue evidence="10">Whole body</tissue>
    </source>
</reference>
<keyword evidence="11" id="KW-1185">Reference proteome</keyword>
<dbReference type="InterPro" id="IPR001254">
    <property type="entry name" value="Trypsin_dom"/>
</dbReference>
<comment type="caution">
    <text evidence="10">The sequence shown here is derived from an EMBL/GenBank/DDBJ whole genome shotgun (WGS) entry which is preliminary data.</text>
</comment>
<keyword evidence="4 8" id="KW-0378">Hydrolase</keyword>
<dbReference type="SMART" id="SM00020">
    <property type="entry name" value="Tryp_SPc"/>
    <property type="match status" value="1"/>
</dbReference>
<dbReference type="AlphaFoldDB" id="A0A2J7RJL6"/>
<sequence>MIPASERAKTVHALECSDTVTGESMTRQQLNELRSRRNQYARDGIGVLPRNESTFPRQRGRGQCAGCRRIRIAKQNPSRRCLLDRPTTEDCSGHKAQERPCDELITRPRSPTECVRSRKTEVNGEVHGGAVVRHRRPRIDGRIVGGEDADIANYPYQLSFEYSGNHICGASIIGTSWIVTAAHCVDGISASNVQFRAGSSFRGTGGSIHPAGELIANPRYDYYTVDFDIAVGRVSIAFEFGPSVQPITLSTSQPYAGHSSVVTGWGTLSSGSSSLPRQLQVVTLSIVSREECNAAYEESGGITENMICAGVTGGGEDSCQGDSGGPLVIERRLAGIVSWGAGCGEPLYPGVYSNVAALRSFVTKETGVA</sequence>
<evidence type="ECO:0000256" key="1">
    <source>
        <dbReference type="ARBA" id="ARBA00007664"/>
    </source>
</evidence>
<dbReference type="InterPro" id="IPR050430">
    <property type="entry name" value="Peptidase_S1"/>
</dbReference>
<keyword evidence="2 8" id="KW-0645">Protease</keyword>
<keyword evidence="5 8" id="KW-0720">Serine protease</keyword>
<dbReference type="OrthoDB" id="10059102at2759"/>
<proteinExistence type="inferred from homology"/>
<accession>A0A2J7RJL6</accession>
<dbReference type="FunCoup" id="A0A2J7RJL6">
    <property type="interactions" value="60"/>
</dbReference>
<dbReference type="PROSITE" id="PS50240">
    <property type="entry name" value="TRYPSIN_DOM"/>
    <property type="match status" value="1"/>
</dbReference>
<evidence type="ECO:0000313" key="10">
    <source>
        <dbReference type="EMBL" id="PNF41032.1"/>
    </source>
</evidence>
<evidence type="ECO:0000313" key="11">
    <source>
        <dbReference type="Proteomes" id="UP000235965"/>
    </source>
</evidence>
<protein>
    <recommendedName>
        <fullName evidence="9">Peptidase S1 domain-containing protein</fullName>
    </recommendedName>
</protein>
<keyword evidence="6" id="KW-0865">Zymogen</keyword>
<dbReference type="InterPro" id="IPR043504">
    <property type="entry name" value="Peptidase_S1_PA_chymotrypsin"/>
</dbReference>
<gene>
    <name evidence="10" type="ORF">B7P43_G08498</name>
</gene>
<evidence type="ECO:0000256" key="4">
    <source>
        <dbReference type="ARBA" id="ARBA00022801"/>
    </source>
</evidence>
<dbReference type="InterPro" id="IPR033116">
    <property type="entry name" value="TRYPSIN_SER"/>
</dbReference>
<evidence type="ECO:0000256" key="2">
    <source>
        <dbReference type="ARBA" id="ARBA00022670"/>
    </source>
</evidence>
<evidence type="ECO:0000256" key="6">
    <source>
        <dbReference type="ARBA" id="ARBA00023145"/>
    </source>
</evidence>